<comment type="caution">
    <text evidence="2">The sequence shown here is derived from an EMBL/GenBank/DDBJ whole genome shotgun (WGS) entry which is preliminary data.</text>
</comment>
<protein>
    <recommendedName>
        <fullName evidence="1">Plasmid pRiA4b Orf3-like domain-containing protein</fullName>
    </recommendedName>
</protein>
<dbReference type="PANTHER" id="PTHR41878">
    <property type="entry name" value="LEXA REPRESSOR-RELATED"/>
    <property type="match status" value="1"/>
</dbReference>
<organism evidence="2 3">
    <name type="scientific">Glutamicibacter ardleyensis</name>
    <dbReference type="NCBI Taxonomy" id="225894"/>
    <lineage>
        <taxon>Bacteria</taxon>
        <taxon>Bacillati</taxon>
        <taxon>Actinomycetota</taxon>
        <taxon>Actinomycetes</taxon>
        <taxon>Micrococcales</taxon>
        <taxon>Micrococcaceae</taxon>
        <taxon>Glutamicibacter</taxon>
    </lineage>
</organism>
<dbReference type="RefSeq" id="WP_188684758.1">
    <property type="nucleotide sequence ID" value="NZ_BMKX01000002.1"/>
</dbReference>
<feature type="domain" description="Plasmid pRiA4b Orf3-like" evidence="1">
    <location>
        <begin position="10"/>
        <end position="195"/>
    </location>
</feature>
<dbReference type="PANTHER" id="PTHR41878:SF1">
    <property type="entry name" value="TNPR PROTEIN"/>
    <property type="match status" value="1"/>
</dbReference>
<evidence type="ECO:0000313" key="3">
    <source>
        <dbReference type="Proteomes" id="UP000606115"/>
    </source>
</evidence>
<dbReference type="GeneID" id="303303840"/>
<dbReference type="SUPFAM" id="SSF159941">
    <property type="entry name" value="MM3350-like"/>
    <property type="match status" value="1"/>
</dbReference>
<dbReference type="InterPro" id="IPR012912">
    <property type="entry name" value="Plasmid_pRiA4b_Orf3-like"/>
</dbReference>
<dbReference type="InterPro" id="IPR024047">
    <property type="entry name" value="MM3350-like_sf"/>
</dbReference>
<evidence type="ECO:0000313" key="2">
    <source>
        <dbReference type="EMBL" id="GGJ56976.1"/>
    </source>
</evidence>
<dbReference type="Pfam" id="PF07929">
    <property type="entry name" value="PRiA4_ORF3"/>
    <property type="match status" value="1"/>
</dbReference>
<dbReference type="Proteomes" id="UP000606115">
    <property type="component" value="Unassembled WGS sequence"/>
</dbReference>
<name>A0ABQ2DH57_9MICC</name>
<sequence length="461" mass="52731">MSNVLTLHKILTLRIELVGSEPVIWRRLEIEDSVALDEVGLAVQIAMGWEHAHLQAFTNLSPYTELGSKSAIKWYDEQMRAESGDGESLEDTTLGQALRVANDELYFEYDFGDDWIHRITVESRRETKPEDSKYRVLEGQLRAPLEDSGGLGGWSNKLEIYRSTERSDEDEDTVDWMEWRGGPWKAFDPDTFDIDFANARLKLLANGFTGANAAGQWTARFHEGIRQYLSLVFAHCHIGLEPTGEQIPEWFVELLQPFTALVEMCTDQGITLTKAGWMPPAMIAELMTHCELNGIDYERGKVKREVDLPTISIMRDVVIKLRLIRKYKGKLIATKLGSSLLQDPLAMVRYILNELRSVVTKDVEVDATFSEWVLCAGGYNLDRYTKATTEAREFVHVSEVLKNFGYWDPNLRAPISTDSYIPTTELWHVIGRIMDFKYSNADNRQAIYDKRQEISRFILEA</sequence>
<reference evidence="3" key="1">
    <citation type="journal article" date="2019" name="Int. J. Syst. Evol. Microbiol.">
        <title>The Global Catalogue of Microorganisms (GCM) 10K type strain sequencing project: providing services to taxonomists for standard genome sequencing and annotation.</title>
        <authorList>
            <consortium name="The Broad Institute Genomics Platform"/>
            <consortium name="The Broad Institute Genome Sequencing Center for Infectious Disease"/>
            <person name="Wu L."/>
            <person name="Ma J."/>
        </authorList>
    </citation>
    <scope>NUCLEOTIDE SEQUENCE [LARGE SCALE GENOMIC DNA]</scope>
    <source>
        <strain evidence="3">CGMCC 1.3685</strain>
    </source>
</reference>
<proteinExistence type="predicted"/>
<keyword evidence="3" id="KW-1185">Reference proteome</keyword>
<dbReference type="Gene3D" id="3.10.290.30">
    <property type="entry name" value="MM3350-like"/>
    <property type="match status" value="1"/>
</dbReference>
<accession>A0ABQ2DH57</accession>
<evidence type="ECO:0000259" key="1">
    <source>
        <dbReference type="Pfam" id="PF07929"/>
    </source>
</evidence>
<dbReference type="EMBL" id="BMKX01000002">
    <property type="protein sequence ID" value="GGJ56976.1"/>
    <property type="molecule type" value="Genomic_DNA"/>
</dbReference>
<gene>
    <name evidence="2" type="ORF">GCM10007173_14720</name>
</gene>